<sequence>MVIKLYGVSQSRATVRAATILVEKDVPFEFISVDFSHKEHKSPEYLKKQPFGQVPYLNDDGFILYESRAIGRYIAEKYADQGPALIPTELKAKAIFEQAASSELANFNPYASQIWKEVVRPRKLGQEPNLTAFSKLDIELSAKLDVYDDILSKQRYLSGNEISLVDLFHLPFGSGLPLAGSELLDKKPNVARWWKDISSRPSWIAVKDGVKSTA</sequence>
<keyword evidence="2" id="KW-0808">Transferase</keyword>
<evidence type="ECO:0000259" key="5">
    <source>
        <dbReference type="PROSITE" id="PS50404"/>
    </source>
</evidence>
<dbReference type="InterPro" id="IPR004045">
    <property type="entry name" value="Glutathione_S-Trfase_N"/>
</dbReference>
<dbReference type="FunFam" id="3.40.30.10:FF:000016">
    <property type="entry name" value="Glutathione S-transferase F2"/>
    <property type="match status" value="1"/>
</dbReference>
<name>A0A409WQB1_PSICY</name>
<feature type="domain" description="GST C-terminal" evidence="6">
    <location>
        <begin position="89"/>
        <end position="214"/>
    </location>
</feature>
<dbReference type="Gene3D" id="3.40.30.10">
    <property type="entry name" value="Glutaredoxin"/>
    <property type="match status" value="1"/>
</dbReference>
<dbReference type="SFLD" id="SFLDG00358">
    <property type="entry name" value="Main_(cytGST)"/>
    <property type="match status" value="1"/>
</dbReference>
<comment type="caution">
    <text evidence="7">The sequence shown here is derived from an EMBL/GenBank/DDBJ whole genome shotgun (WGS) entry which is preliminary data.</text>
</comment>
<dbReference type="GO" id="GO:0006749">
    <property type="term" value="P:glutathione metabolic process"/>
    <property type="evidence" value="ECO:0007669"/>
    <property type="project" value="TreeGrafter"/>
</dbReference>
<dbReference type="GO" id="GO:0043295">
    <property type="term" value="F:glutathione binding"/>
    <property type="evidence" value="ECO:0007669"/>
    <property type="project" value="TreeGrafter"/>
</dbReference>
<comment type="catalytic activity">
    <reaction evidence="3">
        <text>RX + glutathione = an S-substituted glutathione + a halide anion + H(+)</text>
        <dbReference type="Rhea" id="RHEA:16437"/>
        <dbReference type="ChEBI" id="CHEBI:15378"/>
        <dbReference type="ChEBI" id="CHEBI:16042"/>
        <dbReference type="ChEBI" id="CHEBI:17792"/>
        <dbReference type="ChEBI" id="CHEBI:57925"/>
        <dbReference type="ChEBI" id="CHEBI:90779"/>
        <dbReference type="EC" id="2.5.1.18"/>
    </reaction>
</comment>
<gene>
    <name evidence="7" type="ORF">CVT25_001813</name>
</gene>
<dbReference type="PROSITE" id="PS50405">
    <property type="entry name" value="GST_CTER"/>
    <property type="match status" value="1"/>
</dbReference>
<dbReference type="STRING" id="93625.A0A409WQB1"/>
<dbReference type="InParanoid" id="A0A409WQB1"/>
<proteinExistence type="inferred from homology"/>
<dbReference type="Pfam" id="PF00043">
    <property type="entry name" value="GST_C"/>
    <property type="match status" value="1"/>
</dbReference>
<dbReference type="SUPFAM" id="SSF47616">
    <property type="entry name" value="GST C-terminal domain-like"/>
    <property type="match status" value="1"/>
</dbReference>
<dbReference type="InterPro" id="IPR040079">
    <property type="entry name" value="Glutathione_S-Trfase"/>
</dbReference>
<dbReference type="Gene3D" id="1.20.1050.10">
    <property type="match status" value="1"/>
</dbReference>
<dbReference type="InterPro" id="IPR004046">
    <property type="entry name" value="GST_C"/>
</dbReference>
<dbReference type="OrthoDB" id="249703at2759"/>
<evidence type="ECO:0000259" key="6">
    <source>
        <dbReference type="PROSITE" id="PS50405"/>
    </source>
</evidence>
<dbReference type="Proteomes" id="UP000283269">
    <property type="component" value="Unassembled WGS sequence"/>
</dbReference>
<dbReference type="GO" id="GO:0004364">
    <property type="term" value="F:glutathione transferase activity"/>
    <property type="evidence" value="ECO:0007669"/>
    <property type="project" value="UniProtKB-EC"/>
</dbReference>
<feature type="domain" description="GST N-terminal" evidence="5">
    <location>
        <begin position="1"/>
        <end position="82"/>
    </location>
</feature>
<organism evidence="7 8">
    <name type="scientific">Psilocybe cyanescens</name>
    <dbReference type="NCBI Taxonomy" id="93625"/>
    <lineage>
        <taxon>Eukaryota</taxon>
        <taxon>Fungi</taxon>
        <taxon>Dikarya</taxon>
        <taxon>Basidiomycota</taxon>
        <taxon>Agaricomycotina</taxon>
        <taxon>Agaricomycetes</taxon>
        <taxon>Agaricomycetidae</taxon>
        <taxon>Agaricales</taxon>
        <taxon>Agaricineae</taxon>
        <taxon>Strophariaceae</taxon>
        <taxon>Psilocybe</taxon>
    </lineage>
</organism>
<dbReference type="InterPro" id="IPR036249">
    <property type="entry name" value="Thioredoxin-like_sf"/>
</dbReference>
<keyword evidence="8" id="KW-1185">Reference proteome</keyword>
<evidence type="ECO:0000256" key="3">
    <source>
        <dbReference type="ARBA" id="ARBA00047960"/>
    </source>
</evidence>
<dbReference type="InterPro" id="IPR010987">
    <property type="entry name" value="Glutathione-S-Trfase_C-like"/>
</dbReference>
<dbReference type="SUPFAM" id="SSF52833">
    <property type="entry name" value="Thioredoxin-like"/>
    <property type="match status" value="1"/>
</dbReference>
<evidence type="ECO:0000313" key="7">
    <source>
        <dbReference type="EMBL" id="PPQ80679.1"/>
    </source>
</evidence>
<dbReference type="GO" id="GO:0005737">
    <property type="term" value="C:cytoplasm"/>
    <property type="evidence" value="ECO:0007669"/>
    <property type="project" value="TreeGrafter"/>
</dbReference>
<reference evidence="7 8" key="1">
    <citation type="journal article" date="2018" name="Evol. Lett.">
        <title>Horizontal gene cluster transfer increased hallucinogenic mushroom diversity.</title>
        <authorList>
            <person name="Reynolds H.T."/>
            <person name="Vijayakumar V."/>
            <person name="Gluck-Thaler E."/>
            <person name="Korotkin H.B."/>
            <person name="Matheny P.B."/>
            <person name="Slot J.C."/>
        </authorList>
    </citation>
    <scope>NUCLEOTIDE SEQUENCE [LARGE SCALE GENOMIC DNA]</scope>
    <source>
        <strain evidence="7 8">2631</strain>
    </source>
</reference>
<evidence type="ECO:0000313" key="8">
    <source>
        <dbReference type="Proteomes" id="UP000283269"/>
    </source>
</evidence>
<dbReference type="SFLD" id="SFLDS00019">
    <property type="entry name" value="Glutathione_Transferase_(cytos"/>
    <property type="match status" value="1"/>
</dbReference>
<comment type="similarity">
    <text evidence="4">Belongs to the GST superfamily.</text>
</comment>
<dbReference type="AlphaFoldDB" id="A0A409WQB1"/>
<dbReference type="PROSITE" id="PS50404">
    <property type="entry name" value="GST_NTER"/>
    <property type="match status" value="1"/>
</dbReference>
<evidence type="ECO:0000256" key="1">
    <source>
        <dbReference type="ARBA" id="ARBA00012452"/>
    </source>
</evidence>
<dbReference type="InterPro" id="IPR036282">
    <property type="entry name" value="Glutathione-S-Trfase_C_sf"/>
</dbReference>
<dbReference type="SFLD" id="SFLDG01154">
    <property type="entry name" value="Main.5:_Phi-like"/>
    <property type="match status" value="1"/>
</dbReference>
<dbReference type="Pfam" id="PF02798">
    <property type="entry name" value="GST_N"/>
    <property type="match status" value="1"/>
</dbReference>
<evidence type="ECO:0000256" key="4">
    <source>
        <dbReference type="RuleBase" id="RU003494"/>
    </source>
</evidence>
<accession>A0A409WQB1</accession>
<dbReference type="PANTHER" id="PTHR43900">
    <property type="entry name" value="GLUTATHIONE S-TRANSFERASE RHO"/>
    <property type="match status" value="1"/>
</dbReference>
<protein>
    <recommendedName>
        <fullName evidence="1">glutathione transferase</fullName>
        <ecNumber evidence="1">2.5.1.18</ecNumber>
    </recommendedName>
</protein>
<dbReference type="CDD" id="cd03053">
    <property type="entry name" value="GST_N_Phi"/>
    <property type="match status" value="1"/>
</dbReference>
<dbReference type="PANTHER" id="PTHR43900:SF3">
    <property type="entry name" value="GLUTATHIONE S-TRANSFERASE RHO"/>
    <property type="match status" value="1"/>
</dbReference>
<evidence type="ECO:0000256" key="2">
    <source>
        <dbReference type="ARBA" id="ARBA00022679"/>
    </source>
</evidence>
<dbReference type="EMBL" id="NHYD01003313">
    <property type="protein sequence ID" value="PPQ80679.1"/>
    <property type="molecule type" value="Genomic_DNA"/>
</dbReference>
<dbReference type="EC" id="2.5.1.18" evidence="1"/>